<evidence type="ECO:0000313" key="1">
    <source>
        <dbReference type="EMBL" id="KAK1349192.1"/>
    </source>
</evidence>
<reference evidence="1" key="2">
    <citation type="submission" date="2023-05" db="EMBL/GenBank/DDBJ databases">
        <authorList>
            <person name="Schelkunov M.I."/>
        </authorList>
    </citation>
    <scope>NUCLEOTIDE SEQUENCE</scope>
    <source>
        <strain evidence="1">Hsosn_3</strain>
        <tissue evidence="1">Leaf</tissue>
    </source>
</reference>
<keyword evidence="2" id="KW-1185">Reference proteome</keyword>
<proteinExistence type="predicted"/>
<comment type="caution">
    <text evidence="1">The sequence shown here is derived from an EMBL/GenBank/DDBJ whole genome shotgun (WGS) entry which is preliminary data.</text>
</comment>
<reference evidence="1" key="1">
    <citation type="submission" date="2023-02" db="EMBL/GenBank/DDBJ databases">
        <title>Genome of toxic invasive species Heracleum sosnowskyi carries increased number of genes despite the absence of recent whole-genome duplications.</title>
        <authorList>
            <person name="Schelkunov M."/>
            <person name="Shtratnikova V."/>
            <person name="Makarenko M."/>
            <person name="Klepikova A."/>
            <person name="Omelchenko D."/>
            <person name="Novikova G."/>
            <person name="Obukhova E."/>
            <person name="Bogdanov V."/>
            <person name="Penin A."/>
            <person name="Logacheva M."/>
        </authorList>
    </citation>
    <scope>NUCLEOTIDE SEQUENCE</scope>
    <source>
        <strain evidence="1">Hsosn_3</strain>
        <tissue evidence="1">Leaf</tissue>
    </source>
</reference>
<gene>
    <name evidence="1" type="ORF">POM88_054866</name>
</gene>
<protein>
    <submittedName>
        <fullName evidence="1">Uncharacterized protein</fullName>
    </submittedName>
</protein>
<sequence>MGDSQGKVVTVHGAGIGYYPKKSTKEYEANRMKSQERINENQGIIVIGDMPKDYQQAGESLNKDNVRENFTDEESSGLLPYPRWLIEGFNDVLQETGLIDMDIVGHQFTWEMGVGTEDYMEIRLDRGLSNNLCYQFSNRHELLNLRRKAINRAPRLGLRKMSGLLESLSLWKTLFQSKLPRL</sequence>
<evidence type="ECO:0000313" key="2">
    <source>
        <dbReference type="Proteomes" id="UP001237642"/>
    </source>
</evidence>
<name>A0AAD8GM71_9APIA</name>
<dbReference type="AlphaFoldDB" id="A0AAD8GM71"/>
<accession>A0AAD8GM71</accession>
<dbReference type="EMBL" id="JAUIZM010000106">
    <property type="protein sequence ID" value="KAK1349192.1"/>
    <property type="molecule type" value="Genomic_DNA"/>
</dbReference>
<dbReference type="Proteomes" id="UP001237642">
    <property type="component" value="Unassembled WGS sequence"/>
</dbReference>
<organism evidence="1 2">
    <name type="scientific">Heracleum sosnowskyi</name>
    <dbReference type="NCBI Taxonomy" id="360622"/>
    <lineage>
        <taxon>Eukaryota</taxon>
        <taxon>Viridiplantae</taxon>
        <taxon>Streptophyta</taxon>
        <taxon>Embryophyta</taxon>
        <taxon>Tracheophyta</taxon>
        <taxon>Spermatophyta</taxon>
        <taxon>Magnoliopsida</taxon>
        <taxon>eudicotyledons</taxon>
        <taxon>Gunneridae</taxon>
        <taxon>Pentapetalae</taxon>
        <taxon>asterids</taxon>
        <taxon>campanulids</taxon>
        <taxon>Apiales</taxon>
        <taxon>Apiaceae</taxon>
        <taxon>Apioideae</taxon>
        <taxon>apioid superclade</taxon>
        <taxon>Tordylieae</taxon>
        <taxon>Tordyliinae</taxon>
        <taxon>Heracleum</taxon>
    </lineage>
</organism>